<keyword evidence="2" id="KW-0238">DNA-binding</keyword>
<dbReference type="InterPro" id="IPR018060">
    <property type="entry name" value="HTH_AraC"/>
</dbReference>
<evidence type="ECO:0000313" key="5">
    <source>
        <dbReference type="EMBL" id="KAB4306216.1"/>
    </source>
</evidence>
<gene>
    <name evidence="7" type="ORF">DW780_23385</name>
    <name evidence="5" type="ORF">GAO51_24095</name>
    <name evidence="6" type="ORF">PO127_19105</name>
</gene>
<reference evidence="7 8" key="1">
    <citation type="submission" date="2018-08" db="EMBL/GenBank/DDBJ databases">
        <title>A genome reference for cultivated species of the human gut microbiota.</title>
        <authorList>
            <person name="Zou Y."/>
            <person name="Xue W."/>
            <person name="Luo G."/>
        </authorList>
    </citation>
    <scope>NUCLEOTIDE SEQUENCE [LARGE SCALE GENOMIC DNA]</scope>
    <source>
        <strain evidence="7 8">AM30-26</strain>
    </source>
</reference>
<reference evidence="5 9" key="2">
    <citation type="journal article" date="2019" name="Nat. Med.">
        <title>A library of human gut bacterial isolates paired with longitudinal multiomics data enables mechanistic microbiome research.</title>
        <authorList>
            <person name="Poyet M."/>
            <person name="Groussin M."/>
            <person name="Gibbons S.M."/>
            <person name="Avila-Pacheco J."/>
            <person name="Jiang X."/>
            <person name="Kearney S.M."/>
            <person name="Perrotta A.R."/>
            <person name="Berdy B."/>
            <person name="Zhao S."/>
            <person name="Lieberman T.D."/>
            <person name="Swanson P.K."/>
            <person name="Smith M."/>
            <person name="Roesemann S."/>
            <person name="Alexander J.E."/>
            <person name="Rich S.A."/>
            <person name="Livny J."/>
            <person name="Vlamakis H."/>
            <person name="Clish C."/>
            <person name="Bullock K."/>
            <person name="Deik A."/>
            <person name="Scott J."/>
            <person name="Pierce K.A."/>
            <person name="Xavier R.J."/>
            <person name="Alm E.J."/>
        </authorList>
    </citation>
    <scope>NUCLEOTIDE SEQUENCE [LARGE SCALE GENOMIC DNA]</scope>
    <source>
        <strain evidence="5 9">BIOML-A188</strain>
    </source>
</reference>
<evidence type="ECO:0000256" key="3">
    <source>
        <dbReference type="ARBA" id="ARBA00023163"/>
    </source>
</evidence>
<dbReference type="Gene3D" id="1.10.10.60">
    <property type="entry name" value="Homeodomain-like"/>
    <property type="match status" value="1"/>
</dbReference>
<comment type="caution">
    <text evidence="6">The sequence shown here is derived from an EMBL/GenBank/DDBJ whole genome shotgun (WGS) entry which is preliminary data.</text>
</comment>
<dbReference type="Proteomes" id="UP000284785">
    <property type="component" value="Unassembled WGS sequence"/>
</dbReference>
<dbReference type="GO" id="GO:0043565">
    <property type="term" value="F:sequence-specific DNA binding"/>
    <property type="evidence" value="ECO:0007669"/>
    <property type="project" value="InterPro"/>
</dbReference>
<reference evidence="6" key="3">
    <citation type="submission" date="2022-10" db="EMBL/GenBank/DDBJ databases">
        <title>Human gut microbiome strain richness.</title>
        <authorList>
            <person name="Chen-Liaw A."/>
        </authorList>
    </citation>
    <scope>NUCLEOTIDE SEQUENCE</scope>
    <source>
        <strain evidence="6">1001283st1_A3_1001283B150304_161114</strain>
    </source>
</reference>
<dbReference type="RefSeq" id="WP_008764086.1">
    <property type="nucleotide sequence ID" value="NZ_BAABXH010000001.1"/>
</dbReference>
<accession>C6ISA2</accession>
<protein>
    <submittedName>
        <fullName evidence="6">AraC family transcriptional regulator</fullName>
    </submittedName>
    <submittedName>
        <fullName evidence="5">Helix-turn-helix transcriptional regulator</fullName>
    </submittedName>
</protein>
<dbReference type="EMBL" id="WCSY01000031">
    <property type="protein sequence ID" value="KAB4306216.1"/>
    <property type="molecule type" value="Genomic_DNA"/>
</dbReference>
<keyword evidence="3" id="KW-0804">Transcription</keyword>
<dbReference type="GO" id="GO:0003700">
    <property type="term" value="F:DNA-binding transcription factor activity"/>
    <property type="evidence" value="ECO:0007669"/>
    <property type="project" value="InterPro"/>
</dbReference>
<dbReference type="KEGG" id="btho:Btheta7330_00681"/>
<dbReference type="SUPFAM" id="SSF46689">
    <property type="entry name" value="Homeodomain-like"/>
    <property type="match status" value="1"/>
</dbReference>
<dbReference type="Proteomes" id="UP001217776">
    <property type="component" value="Unassembled WGS sequence"/>
</dbReference>
<proteinExistence type="predicted"/>
<evidence type="ECO:0000256" key="2">
    <source>
        <dbReference type="ARBA" id="ARBA00023125"/>
    </source>
</evidence>
<dbReference type="EMBL" id="QSJP01000029">
    <property type="protein sequence ID" value="RHD81768.1"/>
    <property type="molecule type" value="Genomic_DNA"/>
</dbReference>
<feature type="domain" description="HTH araC/xylS-type" evidence="4">
    <location>
        <begin position="201"/>
        <end position="299"/>
    </location>
</feature>
<accession>A0A0N7I9J4</accession>
<keyword evidence="1" id="KW-0805">Transcription regulation</keyword>
<dbReference type="PROSITE" id="PS01124">
    <property type="entry name" value="HTH_ARAC_FAMILY_2"/>
    <property type="match status" value="1"/>
</dbReference>
<evidence type="ECO:0000259" key="4">
    <source>
        <dbReference type="PROSITE" id="PS01124"/>
    </source>
</evidence>
<dbReference type="InterPro" id="IPR009057">
    <property type="entry name" value="Homeodomain-like_sf"/>
</dbReference>
<evidence type="ECO:0000313" key="9">
    <source>
        <dbReference type="Proteomes" id="UP000440614"/>
    </source>
</evidence>
<evidence type="ECO:0000313" key="10">
    <source>
        <dbReference type="Proteomes" id="UP001217776"/>
    </source>
</evidence>
<dbReference type="EMBL" id="JAQNVG010000037">
    <property type="protein sequence ID" value="MDC2237853.1"/>
    <property type="molecule type" value="Genomic_DNA"/>
</dbReference>
<dbReference type="PANTHER" id="PTHR43280:SF32">
    <property type="entry name" value="TRANSCRIPTIONAL REGULATORY PROTEIN"/>
    <property type="match status" value="1"/>
</dbReference>
<evidence type="ECO:0000313" key="7">
    <source>
        <dbReference type="EMBL" id="RHD81768.1"/>
    </source>
</evidence>
<evidence type="ECO:0000313" key="8">
    <source>
        <dbReference type="Proteomes" id="UP000284785"/>
    </source>
</evidence>
<dbReference type="Proteomes" id="UP000440614">
    <property type="component" value="Unassembled WGS sequence"/>
</dbReference>
<dbReference type="AlphaFoldDB" id="A0A0N7I9J4"/>
<evidence type="ECO:0000313" key="6">
    <source>
        <dbReference type="EMBL" id="MDC2237853.1"/>
    </source>
</evidence>
<name>A0A0N7I9J4_BACT4</name>
<evidence type="ECO:0000256" key="1">
    <source>
        <dbReference type="ARBA" id="ARBA00023015"/>
    </source>
</evidence>
<dbReference type="PANTHER" id="PTHR43280">
    <property type="entry name" value="ARAC-FAMILY TRANSCRIPTIONAL REGULATOR"/>
    <property type="match status" value="1"/>
</dbReference>
<dbReference type="Pfam" id="PF12833">
    <property type="entry name" value="HTH_18"/>
    <property type="match status" value="1"/>
</dbReference>
<sequence length="299" mass="34923">MDHNIFLLDISHLTSIDTSFFIKGEIVLSDNIDTSPLEPVEQLPQNNFPVQAGMSIVLFSLEGEMHIRISLKEYVLRPNMFCVIITGMIFEVLSINYDFRGFMIATRTDFMPTTEKTTQVMSFYKCLQNRHCFTFAEKEAGEFVRIYRSAKATLQESDHPFTIPMLQSYVQILYYRMLPIVIKEEESQTKYSRTRQEEIFQRFIGEVEKHYRRERSVKFYADSLCISPKYLSTVVYKVSRQLAGQWIDAYVILEAKTLLKSGKLTIQQISEQLNFSNQSFFGKFFKRCAGMSPKDYMNS</sequence>
<organism evidence="6 10">
    <name type="scientific">Bacteroides thetaiotaomicron</name>
    <dbReference type="NCBI Taxonomy" id="818"/>
    <lineage>
        <taxon>Bacteria</taxon>
        <taxon>Pseudomonadati</taxon>
        <taxon>Bacteroidota</taxon>
        <taxon>Bacteroidia</taxon>
        <taxon>Bacteroidales</taxon>
        <taxon>Bacteroidaceae</taxon>
        <taxon>Bacteroides</taxon>
    </lineage>
</organism>
<dbReference type="SMART" id="SM00342">
    <property type="entry name" value="HTH_ARAC"/>
    <property type="match status" value="1"/>
</dbReference>